<dbReference type="PANTHER" id="PTHR34219">
    <property type="entry name" value="IRON-REGULATED INNER MEMBRANE PROTEIN-RELATED"/>
    <property type="match status" value="1"/>
</dbReference>
<evidence type="ECO:0000256" key="2">
    <source>
        <dbReference type="SAM" id="Phobius"/>
    </source>
</evidence>
<dbReference type="Proteomes" id="UP000238954">
    <property type="component" value="Chromosome"/>
</dbReference>
<keyword evidence="4" id="KW-1185">Reference proteome</keyword>
<dbReference type="InterPro" id="IPR005625">
    <property type="entry name" value="PepSY-ass_TM"/>
</dbReference>
<feature type="transmembrane region" description="Helical" evidence="2">
    <location>
        <begin position="12"/>
        <end position="35"/>
    </location>
</feature>
<organism evidence="3 4">
    <name type="scientific">Sphingopyxis lindanitolerans</name>
    <dbReference type="NCBI Taxonomy" id="2054227"/>
    <lineage>
        <taxon>Bacteria</taxon>
        <taxon>Pseudomonadati</taxon>
        <taxon>Pseudomonadota</taxon>
        <taxon>Alphaproteobacteria</taxon>
        <taxon>Sphingomonadales</taxon>
        <taxon>Sphingomonadaceae</taxon>
        <taxon>Sphingopyxis</taxon>
    </lineage>
</organism>
<name>A0A2S8B749_9SPHN</name>
<keyword evidence="2" id="KW-0812">Transmembrane</keyword>
<evidence type="ECO:0000313" key="4">
    <source>
        <dbReference type="Proteomes" id="UP000238954"/>
    </source>
</evidence>
<comment type="caution">
    <text evidence="3">The sequence shown here is derived from an EMBL/GenBank/DDBJ whole genome shotgun (WGS) entry which is preliminary data.</text>
</comment>
<dbReference type="EMBL" id="PHFW01000002">
    <property type="protein sequence ID" value="PQM28178.1"/>
    <property type="molecule type" value="Genomic_DNA"/>
</dbReference>
<proteinExistence type="predicted"/>
<feature type="transmembrane region" description="Helical" evidence="2">
    <location>
        <begin position="192"/>
        <end position="214"/>
    </location>
</feature>
<evidence type="ECO:0008006" key="5">
    <source>
        <dbReference type="Google" id="ProtNLM"/>
    </source>
</evidence>
<reference evidence="4" key="1">
    <citation type="submission" date="2017-11" db="EMBL/GenBank/DDBJ databases">
        <title>The complete genome sequence of Sphingopyxis pomeranensis sp. nov. strain WS5A3p.</title>
        <authorList>
            <person name="Kaminski M.A."/>
        </authorList>
    </citation>
    <scope>NUCLEOTIDE SEQUENCE [LARGE SCALE GENOMIC DNA]</scope>
    <source>
        <strain evidence="4">WS5A3p</strain>
    </source>
</reference>
<keyword evidence="2" id="KW-0472">Membrane</keyword>
<keyword evidence="2" id="KW-1133">Transmembrane helix</keyword>
<evidence type="ECO:0000256" key="1">
    <source>
        <dbReference type="SAM" id="MobiDB-lite"/>
    </source>
</evidence>
<accession>A0A2S8B749</accession>
<dbReference type="AlphaFoldDB" id="A0A2S8B749"/>
<gene>
    <name evidence="3" type="ORF">CVO77_06625</name>
</gene>
<dbReference type="RefSeq" id="WP_105998437.1">
    <property type="nucleotide sequence ID" value="NZ_CM009578.1"/>
</dbReference>
<evidence type="ECO:0000313" key="3">
    <source>
        <dbReference type="EMBL" id="PQM28178.1"/>
    </source>
</evidence>
<dbReference type="OrthoDB" id="7626573at2"/>
<feature type="transmembrane region" description="Helical" evidence="2">
    <location>
        <begin position="135"/>
        <end position="159"/>
    </location>
</feature>
<feature type="transmembrane region" description="Helical" evidence="2">
    <location>
        <begin position="330"/>
        <end position="350"/>
    </location>
</feature>
<dbReference type="Pfam" id="PF03929">
    <property type="entry name" value="PepSY_TM"/>
    <property type="match status" value="1"/>
</dbReference>
<sequence length="377" mass="41167">MIRARIRSIHRWASIAMLGFWLAQALTGLLLVFQWEIDDATVAGPRVPTDIAAIDARLTGLVAADPGLRIRSLSTTGSGLDRYDIGLDDGGESVTLRIDGAGRPLRRQGPDDRVRHGALFDSVYDLHESLLAGDAGMWIVGISGLLLLSNIILGLILAWPGRRWARWRMALRPTMARPGPARPYGWHRTAGLWMAIPAFLTISCGTALIFIVGIEGLAGISRDEPAAPALKAGQAAIAMPDAVARARRLYPRATLTRIDYPTNDTPSYAVQFRQPGEAALIFGSTIVYVAAADGRVTGRVDPFTMPLRQRALDLLYPIHTGEIGGLTGRITIFLIGLWLTLMIGLGFWLWQSRRSGRKAPSRGTQRAMHHQNGSEMR</sequence>
<feature type="region of interest" description="Disordered" evidence="1">
    <location>
        <begin position="357"/>
        <end position="377"/>
    </location>
</feature>
<protein>
    <recommendedName>
        <fullName evidence="5">PepSY domain-containing protein</fullName>
    </recommendedName>
</protein>